<evidence type="ECO:0000313" key="2">
    <source>
        <dbReference type="EMBL" id="GAA4263916.1"/>
    </source>
</evidence>
<dbReference type="EMBL" id="BAABAT010000084">
    <property type="protein sequence ID" value="GAA4263916.1"/>
    <property type="molecule type" value="Genomic_DNA"/>
</dbReference>
<reference evidence="3" key="1">
    <citation type="journal article" date="2019" name="Int. J. Syst. Evol. Microbiol.">
        <title>The Global Catalogue of Microorganisms (GCM) 10K type strain sequencing project: providing services to taxonomists for standard genome sequencing and annotation.</title>
        <authorList>
            <consortium name="The Broad Institute Genomics Platform"/>
            <consortium name="The Broad Institute Genome Sequencing Center for Infectious Disease"/>
            <person name="Wu L."/>
            <person name="Ma J."/>
        </authorList>
    </citation>
    <scope>NUCLEOTIDE SEQUENCE [LARGE SCALE GENOMIC DNA]</scope>
    <source>
        <strain evidence="3">JCM 17441</strain>
    </source>
</reference>
<accession>A0ABP8DVD5</accession>
<dbReference type="Proteomes" id="UP001500620">
    <property type="component" value="Unassembled WGS sequence"/>
</dbReference>
<keyword evidence="1" id="KW-0732">Signal</keyword>
<sequence length="88" mass="10015">MHRTVPFGLICLSLTVVWYAAAGHTPADAAEHRSRARWYTTKTEPSFDDMIIKLRRVIIAARFRPQPLTRHGPEETRTVLQAWAAAET</sequence>
<feature type="chain" id="PRO_5045825223" evidence="1">
    <location>
        <begin position="30"/>
        <end position="88"/>
    </location>
</feature>
<organism evidence="2 3">
    <name type="scientific">Dactylosporangium darangshiense</name>
    <dbReference type="NCBI Taxonomy" id="579108"/>
    <lineage>
        <taxon>Bacteria</taxon>
        <taxon>Bacillati</taxon>
        <taxon>Actinomycetota</taxon>
        <taxon>Actinomycetes</taxon>
        <taxon>Micromonosporales</taxon>
        <taxon>Micromonosporaceae</taxon>
        <taxon>Dactylosporangium</taxon>
    </lineage>
</organism>
<feature type="signal peptide" evidence="1">
    <location>
        <begin position="1"/>
        <end position="29"/>
    </location>
</feature>
<comment type="caution">
    <text evidence="2">The sequence shown here is derived from an EMBL/GenBank/DDBJ whole genome shotgun (WGS) entry which is preliminary data.</text>
</comment>
<name>A0ABP8DVD5_9ACTN</name>
<protein>
    <submittedName>
        <fullName evidence="2">Uncharacterized protein</fullName>
    </submittedName>
</protein>
<evidence type="ECO:0000313" key="3">
    <source>
        <dbReference type="Proteomes" id="UP001500620"/>
    </source>
</evidence>
<keyword evidence="3" id="KW-1185">Reference proteome</keyword>
<proteinExistence type="predicted"/>
<gene>
    <name evidence="2" type="ORF">GCM10022255_112790</name>
</gene>
<dbReference type="RefSeq" id="WP_345144077.1">
    <property type="nucleotide sequence ID" value="NZ_BAABAT010000084.1"/>
</dbReference>
<evidence type="ECO:0000256" key="1">
    <source>
        <dbReference type="SAM" id="SignalP"/>
    </source>
</evidence>